<dbReference type="PANTHER" id="PTHR14087">
    <property type="entry name" value="THYMOCYTE NUCLEAR PROTEIN 1"/>
    <property type="match status" value="1"/>
</dbReference>
<reference evidence="2 3" key="1">
    <citation type="journal article" date="2021" name="Genome Biol. Evol.">
        <title>Complete Genome Sequencing of a Novel Gloeobacter Species from a Waterfall Cave in Mexico.</title>
        <authorList>
            <person name="Saw J.H."/>
            <person name="Cardona T."/>
            <person name="Montejano G."/>
        </authorList>
    </citation>
    <scope>NUCLEOTIDE SEQUENCE [LARGE SCALE GENOMIC DNA]</scope>
    <source>
        <strain evidence="2">MG652769</strain>
    </source>
</reference>
<sequence length="175" mass="19285">MAHWLFKSEPGTYAIADLKADGTTDWSGVRNYQARNFMLAMRVGDLGFFYHSNANPTGVAGIVEVVREAYPDHTALDPASPYFDAKATAAKPIWQMVDVAFGAQFAEVVTLERLRATAGLEQMPLLQRGSRLSVLPVSPREWEIILKVARLPSNDQSSSSRLQLAVHAPVDEVNQ</sequence>
<dbReference type="Proteomes" id="UP001054846">
    <property type="component" value="Chromosome"/>
</dbReference>
<dbReference type="RefSeq" id="WP_230842737.1">
    <property type="nucleotide sequence ID" value="NZ_CP063845.1"/>
</dbReference>
<proteinExistence type="predicted"/>
<keyword evidence="3" id="KW-1185">Reference proteome</keyword>
<dbReference type="Gene3D" id="3.10.590.10">
    <property type="entry name" value="ph1033 like domains"/>
    <property type="match status" value="1"/>
</dbReference>
<evidence type="ECO:0000313" key="3">
    <source>
        <dbReference type="Proteomes" id="UP001054846"/>
    </source>
</evidence>
<organism evidence="2 3">
    <name type="scientific">Gloeobacter morelensis MG652769</name>
    <dbReference type="NCBI Taxonomy" id="2781736"/>
    <lineage>
        <taxon>Bacteria</taxon>
        <taxon>Bacillati</taxon>
        <taxon>Cyanobacteriota</taxon>
        <taxon>Cyanophyceae</taxon>
        <taxon>Gloeobacterales</taxon>
        <taxon>Gloeobacteraceae</taxon>
        <taxon>Gloeobacter</taxon>
        <taxon>Gloeobacter morelensis</taxon>
    </lineage>
</organism>
<protein>
    <submittedName>
        <fullName evidence="2">EVE domain-containing protein</fullName>
    </submittedName>
</protein>
<dbReference type="InterPro" id="IPR015947">
    <property type="entry name" value="PUA-like_sf"/>
</dbReference>
<evidence type="ECO:0000259" key="1">
    <source>
        <dbReference type="Pfam" id="PF01878"/>
    </source>
</evidence>
<evidence type="ECO:0000313" key="2">
    <source>
        <dbReference type="EMBL" id="UFP95512.1"/>
    </source>
</evidence>
<dbReference type="InterPro" id="IPR002740">
    <property type="entry name" value="EVE_domain"/>
</dbReference>
<dbReference type="PANTHER" id="PTHR14087:SF7">
    <property type="entry name" value="THYMOCYTE NUCLEAR PROTEIN 1"/>
    <property type="match status" value="1"/>
</dbReference>
<dbReference type="SUPFAM" id="SSF88697">
    <property type="entry name" value="PUA domain-like"/>
    <property type="match status" value="1"/>
</dbReference>
<gene>
    <name evidence="2" type="ORF">ISF26_04485</name>
</gene>
<dbReference type="Pfam" id="PF01878">
    <property type="entry name" value="EVE"/>
    <property type="match status" value="1"/>
</dbReference>
<dbReference type="InterPro" id="IPR052181">
    <property type="entry name" value="5hmC_binding"/>
</dbReference>
<name>A0ABY3PQ17_9CYAN</name>
<accession>A0ABY3PQ17</accession>
<dbReference type="EMBL" id="CP063845">
    <property type="protein sequence ID" value="UFP95512.1"/>
    <property type="molecule type" value="Genomic_DNA"/>
</dbReference>
<dbReference type="InterPro" id="IPR047197">
    <property type="entry name" value="THYN1-like_EVE"/>
</dbReference>
<feature type="domain" description="EVE" evidence="1">
    <location>
        <begin position="2"/>
        <end position="147"/>
    </location>
</feature>
<dbReference type="CDD" id="cd21133">
    <property type="entry name" value="EVE"/>
    <property type="match status" value="1"/>
</dbReference>